<feature type="transmembrane region" description="Helical" evidence="2">
    <location>
        <begin position="203"/>
        <end position="225"/>
    </location>
</feature>
<feature type="signal peptide" evidence="3">
    <location>
        <begin position="1"/>
        <end position="21"/>
    </location>
</feature>
<reference evidence="4" key="2">
    <citation type="journal article" date="2020" name="Nat. Commun.">
        <title>Large-scale genome sequencing of mycorrhizal fungi provides insights into the early evolution of symbiotic traits.</title>
        <authorList>
            <person name="Miyauchi S."/>
            <person name="Kiss E."/>
            <person name="Kuo A."/>
            <person name="Drula E."/>
            <person name="Kohler A."/>
            <person name="Sanchez-Garcia M."/>
            <person name="Morin E."/>
            <person name="Andreopoulos B."/>
            <person name="Barry K.W."/>
            <person name="Bonito G."/>
            <person name="Buee M."/>
            <person name="Carver A."/>
            <person name="Chen C."/>
            <person name="Cichocki N."/>
            <person name="Clum A."/>
            <person name="Culley D."/>
            <person name="Crous P.W."/>
            <person name="Fauchery L."/>
            <person name="Girlanda M."/>
            <person name="Hayes R.D."/>
            <person name="Keri Z."/>
            <person name="LaButti K."/>
            <person name="Lipzen A."/>
            <person name="Lombard V."/>
            <person name="Magnuson J."/>
            <person name="Maillard F."/>
            <person name="Murat C."/>
            <person name="Nolan M."/>
            <person name="Ohm R.A."/>
            <person name="Pangilinan J."/>
            <person name="Pereira M.F."/>
            <person name="Perotto S."/>
            <person name="Peter M."/>
            <person name="Pfister S."/>
            <person name="Riley R."/>
            <person name="Sitrit Y."/>
            <person name="Stielow J.B."/>
            <person name="Szollosi G."/>
            <person name="Zifcakova L."/>
            <person name="Stursova M."/>
            <person name="Spatafora J.W."/>
            <person name="Tedersoo L."/>
            <person name="Vaario L.M."/>
            <person name="Yamada A."/>
            <person name="Yan M."/>
            <person name="Wang P."/>
            <person name="Xu J."/>
            <person name="Bruns T."/>
            <person name="Baldrian P."/>
            <person name="Vilgalys R."/>
            <person name="Dunand C."/>
            <person name="Henrissat B."/>
            <person name="Grigoriev I.V."/>
            <person name="Hibbett D."/>
            <person name="Nagy L.G."/>
            <person name="Martin F.M."/>
        </authorList>
    </citation>
    <scope>NUCLEOTIDE SEQUENCE</scope>
    <source>
        <strain evidence="4">Prilba</strain>
    </source>
</reference>
<keyword evidence="2" id="KW-0812">Transmembrane</keyword>
<evidence type="ECO:0000256" key="3">
    <source>
        <dbReference type="SAM" id="SignalP"/>
    </source>
</evidence>
<evidence type="ECO:0000313" key="5">
    <source>
        <dbReference type="Proteomes" id="UP000759537"/>
    </source>
</evidence>
<evidence type="ECO:0000256" key="2">
    <source>
        <dbReference type="SAM" id="Phobius"/>
    </source>
</evidence>
<feature type="compositionally biased region" description="Low complexity" evidence="1">
    <location>
        <begin position="176"/>
        <end position="200"/>
    </location>
</feature>
<feature type="region of interest" description="Disordered" evidence="1">
    <location>
        <begin position="162"/>
        <end position="200"/>
    </location>
</feature>
<proteinExistence type="predicted"/>
<reference evidence="4" key="1">
    <citation type="submission" date="2019-10" db="EMBL/GenBank/DDBJ databases">
        <authorList>
            <consortium name="DOE Joint Genome Institute"/>
            <person name="Kuo A."/>
            <person name="Miyauchi S."/>
            <person name="Kiss E."/>
            <person name="Drula E."/>
            <person name="Kohler A."/>
            <person name="Sanchez-Garcia M."/>
            <person name="Andreopoulos B."/>
            <person name="Barry K.W."/>
            <person name="Bonito G."/>
            <person name="Buee M."/>
            <person name="Carver A."/>
            <person name="Chen C."/>
            <person name="Cichocki N."/>
            <person name="Clum A."/>
            <person name="Culley D."/>
            <person name="Crous P.W."/>
            <person name="Fauchery L."/>
            <person name="Girlanda M."/>
            <person name="Hayes R."/>
            <person name="Keri Z."/>
            <person name="LaButti K."/>
            <person name="Lipzen A."/>
            <person name="Lombard V."/>
            <person name="Magnuson J."/>
            <person name="Maillard F."/>
            <person name="Morin E."/>
            <person name="Murat C."/>
            <person name="Nolan M."/>
            <person name="Ohm R."/>
            <person name="Pangilinan J."/>
            <person name="Pereira M."/>
            <person name="Perotto S."/>
            <person name="Peter M."/>
            <person name="Riley R."/>
            <person name="Sitrit Y."/>
            <person name="Stielow B."/>
            <person name="Szollosi G."/>
            <person name="Zifcakova L."/>
            <person name="Stursova M."/>
            <person name="Spatafora J.W."/>
            <person name="Tedersoo L."/>
            <person name="Vaario L.-M."/>
            <person name="Yamada A."/>
            <person name="Yan M."/>
            <person name="Wang P."/>
            <person name="Xu J."/>
            <person name="Bruns T."/>
            <person name="Baldrian P."/>
            <person name="Vilgalys R."/>
            <person name="Henrissat B."/>
            <person name="Grigoriev I.V."/>
            <person name="Hibbett D."/>
            <person name="Nagy L.G."/>
            <person name="Martin F.M."/>
        </authorList>
    </citation>
    <scope>NUCLEOTIDE SEQUENCE</scope>
    <source>
        <strain evidence="4">Prilba</strain>
    </source>
</reference>
<dbReference type="Proteomes" id="UP000759537">
    <property type="component" value="Unassembled WGS sequence"/>
</dbReference>
<keyword evidence="5" id="KW-1185">Reference proteome</keyword>
<comment type="caution">
    <text evidence="4">The sequence shown here is derived from an EMBL/GenBank/DDBJ whole genome shotgun (WGS) entry which is preliminary data.</text>
</comment>
<evidence type="ECO:0000256" key="1">
    <source>
        <dbReference type="SAM" id="MobiDB-lite"/>
    </source>
</evidence>
<keyword evidence="3" id="KW-0732">Signal</keyword>
<accession>A0A9P5JW20</accession>
<feature type="chain" id="PRO_5040352988" evidence="3">
    <location>
        <begin position="22"/>
        <end position="346"/>
    </location>
</feature>
<protein>
    <submittedName>
        <fullName evidence="4">Uncharacterized protein</fullName>
    </submittedName>
</protein>
<organism evidence="4 5">
    <name type="scientific">Russula ochroleuca</name>
    <dbReference type="NCBI Taxonomy" id="152965"/>
    <lineage>
        <taxon>Eukaryota</taxon>
        <taxon>Fungi</taxon>
        <taxon>Dikarya</taxon>
        <taxon>Basidiomycota</taxon>
        <taxon>Agaricomycotina</taxon>
        <taxon>Agaricomycetes</taxon>
        <taxon>Russulales</taxon>
        <taxon>Russulaceae</taxon>
        <taxon>Russula</taxon>
    </lineage>
</organism>
<dbReference type="AlphaFoldDB" id="A0A9P5JW20"/>
<name>A0A9P5JW20_9AGAM</name>
<keyword evidence="2" id="KW-0472">Membrane</keyword>
<keyword evidence="2" id="KW-1133">Transmembrane helix</keyword>
<dbReference type="EMBL" id="WHVB01000046">
    <property type="protein sequence ID" value="KAF8465588.1"/>
    <property type="molecule type" value="Genomic_DNA"/>
</dbReference>
<sequence length="346" mass="36605">MFLLLRVAAPLASLFFYSTVAVAPISGPDCTSTAWKWTVNSVELSPCTVTAFMVATCSGEDYTFYLLPQGYSYSGPDGFDASNLCYCNTVAYSLFSACGACQGQEWITCGHYLVAMARVTNCTKTLPPSSFPNPVPSGIWVPRWALLDVTIENDWNANESYAVGDSPEAGPGSILGPSGVSSTPTPSSSANSSGGSSSTGGNIAGGVTGAIVVLIITPAAITLYLRRRLRPRSAVTVPADVSASQPQLPQSDEVVPSLSGSPVTMRRYVPLSSYFCTPRTPTTFPEYLGDPSSQGEVTMQSNIGTGIILANTQSRPRCLRQAWSGDITASPLSDLALRSHHRSRDE</sequence>
<evidence type="ECO:0000313" key="4">
    <source>
        <dbReference type="EMBL" id="KAF8465588.1"/>
    </source>
</evidence>
<gene>
    <name evidence="4" type="ORF">DFH94DRAFT_848610</name>
</gene>